<evidence type="ECO:0000313" key="2">
    <source>
        <dbReference type="EMBL" id="GAA4196832.1"/>
    </source>
</evidence>
<dbReference type="Proteomes" id="UP001501251">
    <property type="component" value="Unassembled WGS sequence"/>
</dbReference>
<evidence type="ECO:0000256" key="1">
    <source>
        <dbReference type="SAM" id="MobiDB-lite"/>
    </source>
</evidence>
<sequence length="157" mass="16846">MTRRAVRTESLGMVDEATAQRHDRALAVVQRLLIERGIRAHRHHPISLGVFATQPGAPAQPGVTAQPGAPAQSDASTQPGAPARPGGPVFRSRADRHPPELAVIAQGRRAATVTIGPRSGCYLVSVRRGGPNLHAVGRERPHRVVELIVTDRLDERP</sequence>
<feature type="region of interest" description="Disordered" evidence="1">
    <location>
        <begin position="54"/>
        <end position="95"/>
    </location>
</feature>
<accession>A0ABP8B2Y7</accession>
<dbReference type="RefSeq" id="WP_344919960.1">
    <property type="nucleotide sequence ID" value="NZ_BAABAQ010000008.1"/>
</dbReference>
<comment type="caution">
    <text evidence="2">The sequence shown here is derived from an EMBL/GenBank/DDBJ whole genome shotgun (WGS) entry which is preliminary data.</text>
</comment>
<evidence type="ECO:0000313" key="3">
    <source>
        <dbReference type="Proteomes" id="UP001501251"/>
    </source>
</evidence>
<proteinExistence type="predicted"/>
<dbReference type="EMBL" id="BAABAQ010000008">
    <property type="protein sequence ID" value="GAA4196832.1"/>
    <property type="molecule type" value="Genomic_DNA"/>
</dbReference>
<organism evidence="2 3">
    <name type="scientific">Streptosporangium oxazolinicum</name>
    <dbReference type="NCBI Taxonomy" id="909287"/>
    <lineage>
        <taxon>Bacteria</taxon>
        <taxon>Bacillati</taxon>
        <taxon>Actinomycetota</taxon>
        <taxon>Actinomycetes</taxon>
        <taxon>Streptosporangiales</taxon>
        <taxon>Streptosporangiaceae</taxon>
        <taxon>Streptosporangium</taxon>
    </lineage>
</organism>
<reference evidence="3" key="1">
    <citation type="journal article" date="2019" name="Int. J. Syst. Evol. Microbiol.">
        <title>The Global Catalogue of Microorganisms (GCM) 10K type strain sequencing project: providing services to taxonomists for standard genome sequencing and annotation.</title>
        <authorList>
            <consortium name="The Broad Institute Genomics Platform"/>
            <consortium name="The Broad Institute Genome Sequencing Center for Infectious Disease"/>
            <person name="Wu L."/>
            <person name="Ma J."/>
        </authorList>
    </citation>
    <scope>NUCLEOTIDE SEQUENCE [LARGE SCALE GENOMIC DNA]</scope>
    <source>
        <strain evidence="3">JCM 17388</strain>
    </source>
</reference>
<gene>
    <name evidence="2" type="ORF">GCM10022252_44780</name>
</gene>
<name>A0ABP8B2Y7_9ACTN</name>
<keyword evidence="3" id="KW-1185">Reference proteome</keyword>
<protein>
    <submittedName>
        <fullName evidence="2">Uncharacterized protein</fullName>
    </submittedName>
</protein>